<dbReference type="GO" id="GO:0015179">
    <property type="term" value="F:L-amino acid transmembrane transporter activity"/>
    <property type="evidence" value="ECO:0007669"/>
    <property type="project" value="TreeGrafter"/>
</dbReference>
<dbReference type="EMBL" id="CAXKWB010013041">
    <property type="protein sequence ID" value="CAL4106360.1"/>
    <property type="molecule type" value="Genomic_DNA"/>
</dbReference>
<dbReference type="AlphaFoldDB" id="A0AAV2QXI3"/>
<comment type="caution">
    <text evidence="6">The sequence shown here is derived from an EMBL/GenBank/DDBJ whole genome shotgun (WGS) entry which is preliminary data.</text>
</comment>
<evidence type="ECO:0000313" key="6">
    <source>
        <dbReference type="EMBL" id="CAL4106360.1"/>
    </source>
</evidence>
<feature type="transmembrane region" description="Helical" evidence="5">
    <location>
        <begin position="57"/>
        <end position="77"/>
    </location>
</feature>
<dbReference type="PANTHER" id="PTHR11785">
    <property type="entry name" value="AMINO ACID TRANSPORTER"/>
    <property type="match status" value="1"/>
</dbReference>
<feature type="transmembrane region" description="Helical" evidence="5">
    <location>
        <begin position="12"/>
        <end position="37"/>
    </location>
</feature>
<name>A0AAV2QXI3_MEGNR</name>
<keyword evidence="4 5" id="KW-0472">Membrane</keyword>
<comment type="subcellular location">
    <subcellularLocation>
        <location evidence="1">Membrane</location>
        <topology evidence="1">Multi-pass membrane protein</topology>
    </subcellularLocation>
</comment>
<evidence type="ECO:0000256" key="5">
    <source>
        <dbReference type="SAM" id="Phobius"/>
    </source>
</evidence>
<reference evidence="6 7" key="1">
    <citation type="submission" date="2024-05" db="EMBL/GenBank/DDBJ databases">
        <authorList>
            <person name="Wallberg A."/>
        </authorList>
    </citation>
    <scope>NUCLEOTIDE SEQUENCE [LARGE SCALE GENOMIC DNA]</scope>
</reference>
<dbReference type="Pfam" id="PF13520">
    <property type="entry name" value="AA_permease_2"/>
    <property type="match status" value="1"/>
</dbReference>
<dbReference type="Gene3D" id="1.20.1740.10">
    <property type="entry name" value="Amino acid/polyamine transporter I"/>
    <property type="match status" value="1"/>
</dbReference>
<gene>
    <name evidence="6" type="ORF">MNOR_LOCUS18320</name>
</gene>
<feature type="transmembrane region" description="Helical" evidence="5">
    <location>
        <begin position="83"/>
        <end position="105"/>
    </location>
</feature>
<dbReference type="Proteomes" id="UP001497623">
    <property type="component" value="Unassembled WGS sequence"/>
</dbReference>
<evidence type="ECO:0000256" key="2">
    <source>
        <dbReference type="ARBA" id="ARBA00022692"/>
    </source>
</evidence>
<evidence type="ECO:0000256" key="1">
    <source>
        <dbReference type="ARBA" id="ARBA00004141"/>
    </source>
</evidence>
<protein>
    <submittedName>
        <fullName evidence="6">Uncharacterized protein</fullName>
    </submittedName>
</protein>
<keyword evidence="2 5" id="KW-0812">Transmembrane</keyword>
<proteinExistence type="predicted"/>
<evidence type="ECO:0000256" key="3">
    <source>
        <dbReference type="ARBA" id="ARBA00022989"/>
    </source>
</evidence>
<sequence length="195" mass="22062">DFGHRMLGPMSWFMPLMVACSTFSSLNGCFFAGSRLFYASAREGHLPKVLALINVKYFTPVPSLLFTCLMSLLMLVTSDIQVLINYVSFSEALFITGSTASLLWLRYKQPERLRPIKVWLVFPIVFFITCIFLLVFPVVENPLELGIASVVIISGIPVYWFCIRKKPTNSAQEFMDKLTRTCQILTEGVPEGKED</sequence>
<evidence type="ECO:0000256" key="4">
    <source>
        <dbReference type="ARBA" id="ARBA00023136"/>
    </source>
</evidence>
<feature type="non-terminal residue" evidence="6">
    <location>
        <position position="1"/>
    </location>
</feature>
<dbReference type="PANTHER" id="PTHR11785:SF528">
    <property type="entry name" value="AMINO ACID TRANSPORTER PROTEIN JHI-21"/>
    <property type="match status" value="1"/>
</dbReference>
<dbReference type="InterPro" id="IPR050598">
    <property type="entry name" value="AminoAcid_Transporter"/>
</dbReference>
<organism evidence="6 7">
    <name type="scientific">Meganyctiphanes norvegica</name>
    <name type="common">Northern krill</name>
    <name type="synonym">Thysanopoda norvegica</name>
    <dbReference type="NCBI Taxonomy" id="48144"/>
    <lineage>
        <taxon>Eukaryota</taxon>
        <taxon>Metazoa</taxon>
        <taxon>Ecdysozoa</taxon>
        <taxon>Arthropoda</taxon>
        <taxon>Crustacea</taxon>
        <taxon>Multicrustacea</taxon>
        <taxon>Malacostraca</taxon>
        <taxon>Eumalacostraca</taxon>
        <taxon>Eucarida</taxon>
        <taxon>Euphausiacea</taxon>
        <taxon>Euphausiidae</taxon>
        <taxon>Meganyctiphanes</taxon>
    </lineage>
</organism>
<keyword evidence="7" id="KW-1185">Reference proteome</keyword>
<evidence type="ECO:0000313" key="7">
    <source>
        <dbReference type="Proteomes" id="UP001497623"/>
    </source>
</evidence>
<dbReference type="InterPro" id="IPR002293">
    <property type="entry name" value="AA/rel_permease1"/>
</dbReference>
<dbReference type="GO" id="GO:0016020">
    <property type="term" value="C:membrane"/>
    <property type="evidence" value="ECO:0007669"/>
    <property type="project" value="UniProtKB-SubCell"/>
</dbReference>
<keyword evidence="3 5" id="KW-1133">Transmembrane helix</keyword>
<feature type="transmembrane region" description="Helical" evidence="5">
    <location>
        <begin position="117"/>
        <end position="139"/>
    </location>
</feature>
<feature type="transmembrane region" description="Helical" evidence="5">
    <location>
        <begin position="145"/>
        <end position="163"/>
    </location>
</feature>
<accession>A0AAV2QXI3</accession>